<name>A0A2S9JK05_9HYPH</name>
<dbReference type="RefSeq" id="WP_105734416.1">
    <property type="nucleotide sequence ID" value="NZ_PVBT01000003.1"/>
</dbReference>
<dbReference type="Pfam" id="PF08811">
    <property type="entry name" value="DUF1800"/>
    <property type="match status" value="1"/>
</dbReference>
<accession>A0A2S9JK05</accession>
<dbReference type="Proteomes" id="UP000238563">
    <property type="component" value="Unassembled WGS sequence"/>
</dbReference>
<protein>
    <submittedName>
        <fullName evidence="1">DUF1800 domain-containing protein</fullName>
    </submittedName>
</protein>
<dbReference type="InterPro" id="IPR014917">
    <property type="entry name" value="DUF1800"/>
</dbReference>
<comment type="caution">
    <text evidence="1">The sequence shown here is derived from an EMBL/GenBank/DDBJ whole genome shotgun (WGS) entry which is preliminary data.</text>
</comment>
<evidence type="ECO:0000313" key="2">
    <source>
        <dbReference type="Proteomes" id="UP000238563"/>
    </source>
</evidence>
<dbReference type="EMBL" id="PVBT01000003">
    <property type="protein sequence ID" value="PRD53414.1"/>
    <property type="molecule type" value="Genomic_DNA"/>
</dbReference>
<sequence length="463" mass="50162">MVTTATDATAVIAVNRFGLGKRASEPLPADPRRWLLDQIGRYDPRPAAFAQLQTTPEIAAQYASDRQKLQALDGDEKIALRKELNKAARLLYRSEIDARSLNALATPAPFLEALVHFWSNHFAVSADNPAMLSLAGAFEREAIRPHVTGRFTDLLLAVEQHPAMLIYLDQVRSAGPDSPLATRAKRRNAGKLPGINENLAREIMELHTVGVGSGYTQKDVTEFALALTGWSAGRMGGKADTSQAGVFQYRPGLHQPGSRLIRHRVYGASGEDQAGAVLKDLASDPATANHIATKLCRHFIADTPPQSAVKRVSKAFLASGGDLPAVYQALVDAPEAWAVQAAKIKTPWEWLVSAMRGLDYPDLGKANAANLLSQLGQPVWLPRSPAGYDDIAASWLAPDALVRRVEVSQRLAAKADRSLKPEELARNLLADTLTGSTAMEINRAESVQTGIALLLVSPDFQRR</sequence>
<dbReference type="OrthoDB" id="9772295at2"/>
<dbReference type="AlphaFoldDB" id="A0A2S9JK05"/>
<evidence type="ECO:0000313" key="1">
    <source>
        <dbReference type="EMBL" id="PRD53414.1"/>
    </source>
</evidence>
<gene>
    <name evidence="1" type="ORF">C5750_13660</name>
</gene>
<reference evidence="1 2" key="1">
    <citation type="submission" date="2018-02" db="EMBL/GenBank/DDBJ databases">
        <title>The draft genome of Phyllobacterium myrsinacearum DSM5892.</title>
        <authorList>
            <person name="Li L."/>
            <person name="Liu L."/>
            <person name="Zhang X."/>
            <person name="Wang T."/>
        </authorList>
    </citation>
    <scope>NUCLEOTIDE SEQUENCE [LARGE SCALE GENOMIC DNA]</scope>
    <source>
        <strain evidence="1 2">DSM 5892</strain>
    </source>
</reference>
<organism evidence="1 2">
    <name type="scientific">Phyllobacterium myrsinacearum</name>
    <dbReference type="NCBI Taxonomy" id="28101"/>
    <lineage>
        <taxon>Bacteria</taxon>
        <taxon>Pseudomonadati</taxon>
        <taxon>Pseudomonadota</taxon>
        <taxon>Alphaproteobacteria</taxon>
        <taxon>Hyphomicrobiales</taxon>
        <taxon>Phyllobacteriaceae</taxon>
        <taxon>Phyllobacterium</taxon>
    </lineage>
</organism>
<proteinExistence type="predicted"/>
<keyword evidence="2" id="KW-1185">Reference proteome</keyword>